<proteinExistence type="inferred from homology"/>
<evidence type="ECO:0000313" key="8">
    <source>
        <dbReference type="EMBL" id="BCJ31495.1"/>
    </source>
</evidence>
<dbReference type="Proteomes" id="UP000680750">
    <property type="component" value="Chromosome"/>
</dbReference>
<dbReference type="GO" id="GO:0070403">
    <property type="term" value="F:NAD+ binding"/>
    <property type="evidence" value="ECO:0007669"/>
    <property type="project" value="UniProtKB-UniRule"/>
</dbReference>
<dbReference type="InterPro" id="IPR026590">
    <property type="entry name" value="Ssirtuin_cat_dom"/>
</dbReference>
<dbReference type="EMBL" id="AP023354">
    <property type="protein sequence ID" value="BCJ31495.1"/>
    <property type="molecule type" value="Genomic_DNA"/>
</dbReference>
<comment type="catalytic activity">
    <reaction evidence="5">
        <text>N(6)-acetyl-L-lysyl-[protein] + NAD(+) + H2O = 2''-O-acetyl-ADP-D-ribose + nicotinamide + L-lysyl-[protein]</text>
        <dbReference type="Rhea" id="RHEA:43636"/>
        <dbReference type="Rhea" id="RHEA-COMP:9752"/>
        <dbReference type="Rhea" id="RHEA-COMP:10731"/>
        <dbReference type="ChEBI" id="CHEBI:15377"/>
        <dbReference type="ChEBI" id="CHEBI:17154"/>
        <dbReference type="ChEBI" id="CHEBI:29969"/>
        <dbReference type="ChEBI" id="CHEBI:57540"/>
        <dbReference type="ChEBI" id="CHEBI:61930"/>
        <dbReference type="ChEBI" id="CHEBI:83767"/>
        <dbReference type="EC" id="2.3.1.286"/>
    </reaction>
</comment>
<reference evidence="8" key="1">
    <citation type="submission" date="2020-08" db="EMBL/GenBank/DDBJ databases">
        <title>Whole genome shotgun sequence of Actinocatenispora sera NBRC 101916.</title>
        <authorList>
            <person name="Komaki H."/>
            <person name="Tamura T."/>
        </authorList>
    </citation>
    <scope>NUCLEOTIDE SEQUENCE</scope>
    <source>
        <strain evidence="8">NBRC 101916</strain>
    </source>
</reference>
<dbReference type="InterPro" id="IPR050134">
    <property type="entry name" value="NAD-dep_sirtuin_deacylases"/>
</dbReference>
<feature type="binding site" evidence="5 6">
    <location>
        <position position="194"/>
    </location>
    <ligand>
        <name>Zn(2+)</name>
        <dbReference type="ChEBI" id="CHEBI:29105"/>
    </ligand>
</feature>
<dbReference type="InterPro" id="IPR026587">
    <property type="entry name" value="Sirtuin_class_II"/>
</dbReference>
<sequence length="293" mass="31389">MRIRPTLTWTPTGNAVPATTSLTELTEVVEAGNVLVLTGAGLSTESGIPDYRGESGTLRRHTPMTYEQFVGSVDGRRRYWARSHLGWRTITGAAPNAGHRALAALQATGRLTGIITQNVDGLHQAAGAGEVTELHGSLSRVICLDCRATSDRVELERRLRAANPDFAAAAGRVNPDGDVELAEHQVRRFRLVDCAVCGSGVLKPDVVFFGEGVPRDRVDHCYRLVDTAEALLVLGSSLAVMSGLRFVRHAGKRGIPIVIVNRGETRGDPLAAVRVDRPLGDALTELTTRLGCG</sequence>
<keyword evidence="9" id="KW-1185">Reference proteome</keyword>
<feature type="binding site" evidence="5 6">
    <location>
        <position position="143"/>
    </location>
    <ligand>
        <name>Zn(2+)</name>
        <dbReference type="ChEBI" id="CHEBI:29105"/>
    </ligand>
</feature>
<dbReference type="Gene3D" id="3.40.50.1220">
    <property type="entry name" value="TPP-binding domain"/>
    <property type="match status" value="1"/>
</dbReference>
<dbReference type="GO" id="GO:0005737">
    <property type="term" value="C:cytoplasm"/>
    <property type="evidence" value="ECO:0007669"/>
    <property type="project" value="UniProtKB-SubCell"/>
</dbReference>
<dbReference type="PANTHER" id="PTHR11085">
    <property type="entry name" value="NAD-DEPENDENT PROTEIN DEACYLASE SIRTUIN-5, MITOCHONDRIAL-RELATED"/>
    <property type="match status" value="1"/>
</dbReference>
<keyword evidence="2 5" id="KW-0479">Metal-binding</keyword>
<feature type="domain" description="Deacetylase sirtuin-type" evidence="7">
    <location>
        <begin position="15"/>
        <end position="293"/>
    </location>
</feature>
<dbReference type="GO" id="GO:0017136">
    <property type="term" value="F:histone deacetylase activity, NAD-dependent"/>
    <property type="evidence" value="ECO:0007669"/>
    <property type="project" value="TreeGrafter"/>
</dbReference>
<feature type="binding site" evidence="5">
    <location>
        <begin position="261"/>
        <end position="263"/>
    </location>
    <ligand>
        <name>NAD(+)</name>
        <dbReference type="ChEBI" id="CHEBI:57540"/>
    </ligand>
</feature>
<feature type="binding site" evidence="5">
    <location>
        <position position="279"/>
    </location>
    <ligand>
        <name>NAD(+)</name>
        <dbReference type="ChEBI" id="CHEBI:57540"/>
    </ligand>
</feature>
<dbReference type="KEGG" id="aser:Asera_56030"/>
<evidence type="ECO:0000256" key="5">
    <source>
        <dbReference type="HAMAP-Rule" id="MF_01967"/>
    </source>
</evidence>
<dbReference type="NCBIfam" id="NF003738">
    <property type="entry name" value="PRK05333.1"/>
    <property type="match status" value="1"/>
</dbReference>
<evidence type="ECO:0000256" key="3">
    <source>
        <dbReference type="ARBA" id="ARBA00022833"/>
    </source>
</evidence>
<evidence type="ECO:0000256" key="6">
    <source>
        <dbReference type="PROSITE-ProRule" id="PRU00236"/>
    </source>
</evidence>
<evidence type="ECO:0000256" key="2">
    <source>
        <dbReference type="ARBA" id="ARBA00022723"/>
    </source>
</evidence>
<accession>A0A810L9D1</accession>
<evidence type="ECO:0000313" key="9">
    <source>
        <dbReference type="Proteomes" id="UP000680750"/>
    </source>
</evidence>
<dbReference type="InterPro" id="IPR026591">
    <property type="entry name" value="Sirtuin_cat_small_dom_sf"/>
</dbReference>
<dbReference type="InterPro" id="IPR029035">
    <property type="entry name" value="DHS-like_NAD/FAD-binding_dom"/>
</dbReference>
<comment type="subcellular location">
    <subcellularLocation>
        <location evidence="5">Cytoplasm</location>
    </subcellularLocation>
</comment>
<dbReference type="PROSITE" id="PS50305">
    <property type="entry name" value="SIRTUIN"/>
    <property type="match status" value="1"/>
</dbReference>
<feature type="binding site" evidence="5 6">
    <location>
        <position position="146"/>
    </location>
    <ligand>
        <name>Zn(2+)</name>
        <dbReference type="ChEBI" id="CHEBI:29105"/>
    </ligand>
</feature>
<name>A0A810L9D1_9ACTN</name>
<dbReference type="SUPFAM" id="SSF52467">
    <property type="entry name" value="DHS-like NAD/FAD-binding domain"/>
    <property type="match status" value="1"/>
</dbReference>
<comment type="similarity">
    <text evidence="5">Belongs to the sirtuin family. Class II subfamily.</text>
</comment>
<evidence type="ECO:0000256" key="4">
    <source>
        <dbReference type="ARBA" id="ARBA00023027"/>
    </source>
</evidence>
<dbReference type="EC" id="2.3.1.286" evidence="5"/>
<feature type="binding site" evidence="5">
    <location>
        <begin position="39"/>
        <end position="59"/>
    </location>
    <ligand>
        <name>NAD(+)</name>
        <dbReference type="ChEBI" id="CHEBI:57540"/>
    </ligand>
</feature>
<dbReference type="Pfam" id="PF02146">
    <property type="entry name" value="SIR2"/>
    <property type="match status" value="1"/>
</dbReference>
<feature type="active site" description="Proton acceptor" evidence="5 6">
    <location>
        <position position="135"/>
    </location>
</feature>
<feature type="binding site" evidence="5">
    <location>
        <begin position="235"/>
        <end position="237"/>
    </location>
    <ligand>
        <name>NAD(+)</name>
        <dbReference type="ChEBI" id="CHEBI:57540"/>
    </ligand>
</feature>
<dbReference type="OrthoDB" id="9800582at2"/>
<dbReference type="AlphaFoldDB" id="A0A810L9D1"/>
<keyword evidence="5" id="KW-0963">Cytoplasm</keyword>
<organism evidence="8 9">
    <name type="scientific">Actinocatenispora sera</name>
    <dbReference type="NCBI Taxonomy" id="390989"/>
    <lineage>
        <taxon>Bacteria</taxon>
        <taxon>Bacillati</taxon>
        <taxon>Actinomycetota</taxon>
        <taxon>Actinomycetes</taxon>
        <taxon>Micromonosporales</taxon>
        <taxon>Micromonosporaceae</taxon>
        <taxon>Actinocatenispora</taxon>
    </lineage>
</organism>
<comment type="function">
    <text evidence="5">NAD-dependent protein deacetylase which modulates the activities of several enzymes which are inactive in their acetylated form.</text>
</comment>
<dbReference type="HAMAP" id="MF_01967">
    <property type="entry name" value="Sirtuin_ClassII"/>
    <property type="match status" value="1"/>
</dbReference>
<dbReference type="GO" id="GO:0008270">
    <property type="term" value="F:zinc ion binding"/>
    <property type="evidence" value="ECO:0007669"/>
    <property type="project" value="UniProtKB-UniRule"/>
</dbReference>
<keyword evidence="1 5" id="KW-0808">Transferase</keyword>
<keyword evidence="3 5" id="KW-0862">Zinc</keyword>
<dbReference type="Gene3D" id="3.30.1600.10">
    <property type="entry name" value="SIR2/SIRT2 'Small Domain"/>
    <property type="match status" value="1"/>
</dbReference>
<feature type="binding site" evidence="5">
    <location>
        <begin position="117"/>
        <end position="120"/>
    </location>
    <ligand>
        <name>NAD(+)</name>
        <dbReference type="ChEBI" id="CHEBI:57540"/>
    </ligand>
</feature>
<protein>
    <recommendedName>
        <fullName evidence="5">NAD-dependent protein deacetylase</fullName>
        <ecNumber evidence="5">2.3.1.286</ecNumber>
    </recommendedName>
    <alternativeName>
        <fullName evidence="5">Regulatory protein SIR2 homolog</fullName>
    </alternativeName>
</protein>
<comment type="cofactor">
    <cofactor evidence="5">
        <name>Zn(2+)</name>
        <dbReference type="ChEBI" id="CHEBI:29105"/>
    </cofactor>
    <text evidence="5">Binds 1 zinc ion per subunit.</text>
</comment>
<evidence type="ECO:0000256" key="1">
    <source>
        <dbReference type="ARBA" id="ARBA00022679"/>
    </source>
</evidence>
<evidence type="ECO:0000259" key="7">
    <source>
        <dbReference type="PROSITE" id="PS50305"/>
    </source>
</evidence>
<gene>
    <name evidence="8" type="primary">cobB_2</name>
    <name evidence="5" type="synonym">cobB</name>
    <name evidence="8" type="ORF">Asera_56030</name>
</gene>
<dbReference type="InterPro" id="IPR003000">
    <property type="entry name" value="Sirtuin"/>
</dbReference>
<keyword evidence="4 5" id="KW-0520">NAD</keyword>
<feature type="binding site" evidence="5 6">
    <location>
        <position position="197"/>
    </location>
    <ligand>
        <name>Zn(2+)</name>
        <dbReference type="ChEBI" id="CHEBI:29105"/>
    </ligand>
</feature>
<dbReference type="PANTHER" id="PTHR11085:SF10">
    <property type="entry name" value="NAD-DEPENDENT PROTEIN DEACYLASE SIRTUIN-5, MITOCHONDRIAL-RELATED"/>
    <property type="match status" value="1"/>
</dbReference>